<dbReference type="Proteomes" id="UP000319523">
    <property type="component" value="Unassembled WGS sequence"/>
</dbReference>
<organism evidence="3 4">
    <name type="scientific">Mixta tenebrionis</name>
    <dbReference type="NCBI Taxonomy" id="2562439"/>
    <lineage>
        <taxon>Bacteria</taxon>
        <taxon>Pseudomonadati</taxon>
        <taxon>Pseudomonadota</taxon>
        <taxon>Gammaproteobacteria</taxon>
        <taxon>Enterobacterales</taxon>
        <taxon>Erwiniaceae</taxon>
        <taxon>Mixta</taxon>
    </lineage>
</organism>
<dbReference type="AlphaFoldDB" id="A0A506VDE7"/>
<dbReference type="EMBL" id="VHQI01000002">
    <property type="protein sequence ID" value="TPW43655.1"/>
    <property type="molecule type" value="Genomic_DNA"/>
</dbReference>
<feature type="compositionally biased region" description="Low complexity" evidence="1">
    <location>
        <begin position="163"/>
        <end position="180"/>
    </location>
</feature>
<evidence type="ECO:0000313" key="3">
    <source>
        <dbReference type="EMBL" id="TPW43655.1"/>
    </source>
</evidence>
<proteinExistence type="predicted"/>
<feature type="transmembrane region" description="Helical" evidence="2">
    <location>
        <begin position="28"/>
        <end position="49"/>
    </location>
</feature>
<gene>
    <name evidence="3" type="ORF">FKM52_03675</name>
</gene>
<feature type="transmembrane region" description="Helical" evidence="2">
    <location>
        <begin position="103"/>
        <end position="125"/>
    </location>
</feature>
<keyword evidence="2" id="KW-0472">Membrane</keyword>
<evidence type="ECO:0000256" key="2">
    <source>
        <dbReference type="SAM" id="Phobius"/>
    </source>
</evidence>
<comment type="caution">
    <text evidence="3">The sequence shown here is derived from an EMBL/GenBank/DDBJ whole genome shotgun (WGS) entry which is preliminary data.</text>
</comment>
<feature type="transmembrane region" description="Helical" evidence="2">
    <location>
        <begin position="61"/>
        <end position="83"/>
    </location>
</feature>
<name>A0A506VDE7_9GAMM</name>
<feature type="transmembrane region" description="Helical" evidence="2">
    <location>
        <begin position="131"/>
        <end position="149"/>
    </location>
</feature>
<keyword evidence="2" id="KW-1133">Transmembrane helix</keyword>
<evidence type="ECO:0000313" key="4">
    <source>
        <dbReference type="Proteomes" id="UP000319523"/>
    </source>
</evidence>
<dbReference type="OrthoDB" id="9907571at2"/>
<feature type="region of interest" description="Disordered" evidence="1">
    <location>
        <begin position="161"/>
        <end position="180"/>
    </location>
</feature>
<reference evidence="3 4" key="1">
    <citation type="submission" date="2019-06" db="EMBL/GenBank/DDBJ databases">
        <authorList>
            <person name="Yang Y."/>
        </authorList>
    </citation>
    <scope>NUCLEOTIDE SEQUENCE [LARGE SCALE GENOMIC DNA]</scope>
    <source>
        <strain evidence="3 4">BIT-26</strain>
    </source>
</reference>
<accession>A0A506VDE7</accession>
<evidence type="ECO:0000256" key="1">
    <source>
        <dbReference type="SAM" id="MobiDB-lite"/>
    </source>
</evidence>
<sequence>MNDSTPQNICTLFSELWRRLKLVFSNHYFLVFFILIVVVLGSISIWFTAVFNNSPGRLDRLIVNMNTLNFLAFSAPLLATTIFEKTVNIIINRNEVDGNNIAVLLWLLLGTVVTISAIIVLYSVGSGNGSYFSWCSLFAWIISLIYWAVANIENPSYSMNADSKSASGGAKVGSASSLNR</sequence>
<protein>
    <submittedName>
        <fullName evidence="3">Uncharacterized protein</fullName>
    </submittedName>
</protein>
<dbReference type="RefSeq" id="WP_141174849.1">
    <property type="nucleotide sequence ID" value="NZ_JBHUFX010000032.1"/>
</dbReference>
<keyword evidence="2" id="KW-0812">Transmembrane</keyword>
<keyword evidence="4" id="KW-1185">Reference proteome</keyword>